<keyword evidence="12" id="KW-0175">Coiled coil</keyword>
<keyword evidence="2 11" id="KW-0813">Transport</keyword>
<dbReference type="InterPro" id="IPR018422">
    <property type="entry name" value="Cation/H_exchanger_CPA1"/>
</dbReference>
<feature type="transmembrane region" description="Helical" evidence="13">
    <location>
        <begin position="86"/>
        <end position="103"/>
    </location>
</feature>
<evidence type="ECO:0000256" key="1">
    <source>
        <dbReference type="ARBA" id="ARBA00004141"/>
    </source>
</evidence>
<comment type="similarity">
    <text evidence="11">Belongs to the monovalent cation:proton antiporter 1 (CPA1) transporter (TC 2.A.36) family.</text>
</comment>
<dbReference type="PRINTS" id="PR01084">
    <property type="entry name" value="NAHEXCHNGR"/>
</dbReference>
<dbReference type="PANTHER" id="PTHR10110">
    <property type="entry name" value="SODIUM/HYDROGEN EXCHANGER"/>
    <property type="match status" value="1"/>
</dbReference>
<dbReference type="AlphaFoldDB" id="A0A8T0IGL5"/>
<comment type="catalytic activity">
    <reaction evidence="10">
        <text>K(+)(in) + H(+)(out) = K(+)(out) + H(+)(in)</text>
        <dbReference type="Rhea" id="RHEA:29467"/>
        <dbReference type="ChEBI" id="CHEBI:15378"/>
        <dbReference type="ChEBI" id="CHEBI:29103"/>
    </reaction>
</comment>
<dbReference type="GO" id="GO:0051453">
    <property type="term" value="P:regulation of intracellular pH"/>
    <property type="evidence" value="ECO:0007669"/>
    <property type="project" value="TreeGrafter"/>
</dbReference>
<evidence type="ECO:0000256" key="7">
    <source>
        <dbReference type="ARBA" id="ARBA00023136"/>
    </source>
</evidence>
<reference evidence="15" key="1">
    <citation type="submission" date="2020-06" db="EMBL/GenBank/DDBJ databases">
        <title>WGS assembly of Ceratodon purpureus strain R40.</title>
        <authorList>
            <person name="Carey S.B."/>
            <person name="Jenkins J."/>
            <person name="Shu S."/>
            <person name="Lovell J.T."/>
            <person name="Sreedasyam A."/>
            <person name="Maumus F."/>
            <person name="Tiley G.P."/>
            <person name="Fernandez-Pozo N."/>
            <person name="Barry K."/>
            <person name="Chen C."/>
            <person name="Wang M."/>
            <person name="Lipzen A."/>
            <person name="Daum C."/>
            <person name="Saski C.A."/>
            <person name="Payton A.C."/>
            <person name="Mcbreen J.C."/>
            <person name="Conrad R.E."/>
            <person name="Kollar L.M."/>
            <person name="Olsson S."/>
            <person name="Huttunen S."/>
            <person name="Landis J.B."/>
            <person name="Wickett N.J."/>
            <person name="Johnson M.G."/>
            <person name="Rensing S.A."/>
            <person name="Grimwood J."/>
            <person name="Schmutz J."/>
            <person name="Mcdaniel S.F."/>
        </authorList>
    </citation>
    <scope>NUCLEOTIDE SEQUENCE</scope>
    <source>
        <strain evidence="15">R40</strain>
    </source>
</reference>
<feature type="transmembrane region" description="Helical" evidence="13">
    <location>
        <begin position="50"/>
        <end position="71"/>
    </location>
</feature>
<feature type="domain" description="Cation/H+ exchanger transmembrane" evidence="14">
    <location>
        <begin position="46"/>
        <end position="435"/>
    </location>
</feature>
<sequence>MNLIASSPLSQSPTEQEASNVPSLSILLQTIVLGSTFVTGHIMRRKNILILHEAGIALLLGVVVGLMIRFVGEQGFGSWINFNNNFFFYVLLPPIIFESGWSLKPSHFFSNFGAICTFAFLGTLMSTFVVGTLLWVFGFLGWTYAMPFLVSLTFGALISATDPVTVLAIFNELQVDADLYAYVFGESVLNDAVAIVTYRTLLSFVGVPITGQLVLDAFVYFIGIFVGSLLIGILAAITSALLFKYGHLQEEKLTTLESCLVVLFPYASYMLADGLDLSGIVAILFAGIAMKYYTAPNLSPEAIQVTTSFFQMLAKLSETFVFIYMGVALFLEQQSWHSFGFTFFTVISCLIARIANVYPCSWLTNLRRPPSRKIPIRFQHALWFSGLRGAMAFALALQSVSDLPNGYGQIYLTSTLFTIFFTVLFIGGSTPQLLKYLDIECHVVKDDANAQLIENEEDNEDLELENLHSSGDESKFKNMANKQKLMLQKKIRQIQETTSFATLDKKYIKPFLASNVQDEMKIGDLKDANMKE</sequence>
<comment type="subcellular location">
    <subcellularLocation>
        <location evidence="1">Membrane</location>
        <topology evidence="1">Multi-pass membrane protein</topology>
    </subcellularLocation>
</comment>
<evidence type="ECO:0000256" key="5">
    <source>
        <dbReference type="ARBA" id="ARBA00023053"/>
    </source>
</evidence>
<comment type="caution">
    <text evidence="15">The sequence shown here is derived from an EMBL/GenBank/DDBJ whole genome shotgun (WGS) entry which is preliminary data.</text>
</comment>
<keyword evidence="5" id="KW-0915">Sodium</keyword>
<protein>
    <recommendedName>
        <fullName evidence="11">Sodium/hydrogen exchanger</fullName>
    </recommendedName>
</protein>
<keyword evidence="11" id="KW-0050">Antiport</keyword>
<proteinExistence type="inferred from homology"/>
<dbReference type="GO" id="GO:0098719">
    <property type="term" value="P:sodium ion import across plasma membrane"/>
    <property type="evidence" value="ECO:0007669"/>
    <property type="project" value="TreeGrafter"/>
</dbReference>
<keyword evidence="16" id="KW-1185">Reference proteome</keyword>
<evidence type="ECO:0000313" key="16">
    <source>
        <dbReference type="Proteomes" id="UP000822688"/>
    </source>
</evidence>
<dbReference type="EMBL" id="CM026423">
    <property type="protein sequence ID" value="KAG0582870.1"/>
    <property type="molecule type" value="Genomic_DNA"/>
</dbReference>
<dbReference type="NCBIfam" id="TIGR00840">
    <property type="entry name" value="b_cpa1"/>
    <property type="match status" value="1"/>
</dbReference>
<evidence type="ECO:0000256" key="8">
    <source>
        <dbReference type="ARBA" id="ARBA00023201"/>
    </source>
</evidence>
<evidence type="ECO:0000259" key="14">
    <source>
        <dbReference type="Pfam" id="PF00999"/>
    </source>
</evidence>
<keyword evidence="7 13" id="KW-0472">Membrane</keyword>
<evidence type="ECO:0000256" key="3">
    <source>
        <dbReference type="ARBA" id="ARBA00022692"/>
    </source>
</evidence>
<dbReference type="PANTHER" id="PTHR10110:SF187">
    <property type="entry name" value="SODIUM_HYDROGEN EXCHANGER"/>
    <property type="match status" value="1"/>
</dbReference>
<evidence type="ECO:0000256" key="9">
    <source>
        <dbReference type="ARBA" id="ARBA00047524"/>
    </source>
</evidence>
<feature type="transmembrane region" description="Helical" evidence="13">
    <location>
        <begin position="20"/>
        <end position="38"/>
    </location>
</feature>
<feature type="transmembrane region" description="Helical" evidence="13">
    <location>
        <begin position="313"/>
        <end position="331"/>
    </location>
</feature>
<evidence type="ECO:0000313" key="15">
    <source>
        <dbReference type="EMBL" id="KAG0582870.1"/>
    </source>
</evidence>
<feature type="transmembrane region" description="Helical" evidence="13">
    <location>
        <begin position="337"/>
        <end position="360"/>
    </location>
</feature>
<evidence type="ECO:0000256" key="4">
    <source>
        <dbReference type="ARBA" id="ARBA00022989"/>
    </source>
</evidence>
<accession>A0A8T0IGL5</accession>
<dbReference type="Pfam" id="PF00999">
    <property type="entry name" value="Na_H_Exchanger"/>
    <property type="match status" value="1"/>
</dbReference>
<organism evidence="15 16">
    <name type="scientific">Ceratodon purpureus</name>
    <name type="common">Fire moss</name>
    <name type="synonym">Dicranum purpureum</name>
    <dbReference type="NCBI Taxonomy" id="3225"/>
    <lineage>
        <taxon>Eukaryota</taxon>
        <taxon>Viridiplantae</taxon>
        <taxon>Streptophyta</taxon>
        <taxon>Embryophyta</taxon>
        <taxon>Bryophyta</taxon>
        <taxon>Bryophytina</taxon>
        <taxon>Bryopsida</taxon>
        <taxon>Dicranidae</taxon>
        <taxon>Pseudoditrichales</taxon>
        <taxon>Ditrichaceae</taxon>
        <taxon>Ceratodon</taxon>
    </lineage>
</organism>
<feature type="coiled-coil region" evidence="12">
    <location>
        <begin position="445"/>
        <end position="497"/>
    </location>
</feature>
<feature type="transmembrane region" description="Helical" evidence="13">
    <location>
        <begin position="277"/>
        <end position="293"/>
    </location>
</feature>
<evidence type="ECO:0000256" key="12">
    <source>
        <dbReference type="SAM" id="Coils"/>
    </source>
</evidence>
<keyword evidence="4 13" id="KW-1133">Transmembrane helix</keyword>
<evidence type="ECO:0000256" key="13">
    <source>
        <dbReference type="SAM" id="Phobius"/>
    </source>
</evidence>
<dbReference type="Gene3D" id="6.10.140.1330">
    <property type="match status" value="1"/>
</dbReference>
<dbReference type="GO" id="GO:0015386">
    <property type="term" value="F:potassium:proton antiporter activity"/>
    <property type="evidence" value="ECO:0007669"/>
    <property type="project" value="TreeGrafter"/>
</dbReference>
<name>A0A8T0IGL5_CERPU</name>
<evidence type="ECO:0000256" key="10">
    <source>
        <dbReference type="ARBA" id="ARBA00047912"/>
    </source>
</evidence>
<evidence type="ECO:0000256" key="2">
    <source>
        <dbReference type="ARBA" id="ARBA00022448"/>
    </source>
</evidence>
<dbReference type="InterPro" id="IPR004709">
    <property type="entry name" value="NaH_exchanger"/>
</dbReference>
<dbReference type="GO" id="GO:0015385">
    <property type="term" value="F:sodium:proton antiporter activity"/>
    <property type="evidence" value="ECO:0007669"/>
    <property type="project" value="InterPro"/>
</dbReference>
<evidence type="ECO:0000256" key="11">
    <source>
        <dbReference type="RuleBase" id="RU003722"/>
    </source>
</evidence>
<keyword evidence="8 11" id="KW-0739">Sodium transport</keyword>
<dbReference type="GO" id="GO:0005768">
    <property type="term" value="C:endosome"/>
    <property type="evidence" value="ECO:0007669"/>
    <property type="project" value="TreeGrafter"/>
</dbReference>
<feature type="transmembrane region" description="Helical" evidence="13">
    <location>
        <begin position="218"/>
        <end position="243"/>
    </location>
</feature>
<feature type="transmembrane region" description="Helical" evidence="13">
    <location>
        <begin position="148"/>
        <end position="170"/>
    </location>
</feature>
<keyword evidence="3 11" id="KW-0812">Transmembrane</keyword>
<feature type="transmembrane region" description="Helical" evidence="13">
    <location>
        <begin position="115"/>
        <end position="142"/>
    </location>
</feature>
<feature type="transmembrane region" description="Helical" evidence="13">
    <location>
        <begin position="406"/>
        <end position="427"/>
    </location>
</feature>
<gene>
    <name evidence="15" type="ORF">KC19_3G092100</name>
</gene>
<dbReference type="GO" id="GO:0005886">
    <property type="term" value="C:plasma membrane"/>
    <property type="evidence" value="ECO:0007669"/>
    <property type="project" value="TreeGrafter"/>
</dbReference>
<evidence type="ECO:0000256" key="6">
    <source>
        <dbReference type="ARBA" id="ARBA00023065"/>
    </source>
</evidence>
<feature type="transmembrane region" description="Helical" evidence="13">
    <location>
        <begin position="381"/>
        <end position="400"/>
    </location>
</feature>
<keyword evidence="6 11" id="KW-0406">Ion transport</keyword>
<dbReference type="Proteomes" id="UP000822688">
    <property type="component" value="Chromosome 3"/>
</dbReference>
<comment type="catalytic activity">
    <reaction evidence="9">
        <text>Na(+)(in) + H(+)(out) = Na(+)(out) + H(+)(in)</text>
        <dbReference type="Rhea" id="RHEA:29419"/>
        <dbReference type="ChEBI" id="CHEBI:15378"/>
        <dbReference type="ChEBI" id="CHEBI:29101"/>
    </reaction>
</comment>
<dbReference type="InterPro" id="IPR006153">
    <property type="entry name" value="Cation/H_exchanger_TM"/>
</dbReference>